<dbReference type="SMART" id="SM00247">
    <property type="entry name" value="XTALbg"/>
    <property type="match status" value="2"/>
</dbReference>
<protein>
    <recommendedName>
        <fullName evidence="3">Beta/gamma crystallin 'Greek key' domain-containing protein</fullName>
    </recommendedName>
</protein>
<gene>
    <name evidence="4" type="ORF">COB20_06925</name>
</gene>
<evidence type="ECO:0000256" key="1">
    <source>
        <dbReference type="ARBA" id="ARBA00009646"/>
    </source>
</evidence>
<dbReference type="EMBL" id="NVUL01000036">
    <property type="protein sequence ID" value="PCI78208.1"/>
    <property type="molecule type" value="Genomic_DNA"/>
</dbReference>
<feature type="domain" description="Beta/gamma crystallin 'Greek key'" evidence="3">
    <location>
        <begin position="107"/>
        <end position="147"/>
    </location>
</feature>
<reference evidence="5" key="1">
    <citation type="submission" date="2017-08" db="EMBL/GenBank/DDBJ databases">
        <title>A dynamic microbial community with high functional redundancy inhabits the cold, oxic subseafloor aquifer.</title>
        <authorList>
            <person name="Tully B.J."/>
            <person name="Wheat C.G."/>
            <person name="Glazer B.T."/>
            <person name="Huber J.A."/>
        </authorList>
    </citation>
    <scope>NUCLEOTIDE SEQUENCE [LARGE SCALE GENOMIC DNA]</scope>
</reference>
<dbReference type="InterPro" id="IPR001064">
    <property type="entry name" value="Beta/gamma_crystallin"/>
</dbReference>
<proteinExistence type="inferred from homology"/>
<evidence type="ECO:0000313" key="4">
    <source>
        <dbReference type="EMBL" id="PCI78208.1"/>
    </source>
</evidence>
<dbReference type="SUPFAM" id="SSF49695">
    <property type="entry name" value="gamma-Crystallin-like"/>
    <property type="match status" value="1"/>
</dbReference>
<accession>A0A2A4X6E7</accession>
<sequence length="203" mass="22629">MRLIAKIFQHVDYGGSYRYLHKDVNSFGGELGFNDKVSSIIIYRGGSYADGDKIRFYQHANYTGGYLDLGPGYYPNIHIQPYSFGDKISSADFSVAAPVSGSFIVRLSIHIYQHVDYGGQSREILTNESKLSRQGFNDKVSSIRIFQGDEYEPGYVANFYQHADYGGGILQPGNFGPGTNIPSLTQAPFSFNDVISSVRTFRE</sequence>
<comment type="similarity">
    <text evidence="1">Belongs to the beta/gamma-crystallin family.</text>
</comment>
<organism evidence="4 5">
    <name type="scientific">SAR86 cluster bacterium</name>
    <dbReference type="NCBI Taxonomy" id="2030880"/>
    <lineage>
        <taxon>Bacteria</taxon>
        <taxon>Pseudomonadati</taxon>
        <taxon>Pseudomonadota</taxon>
        <taxon>Gammaproteobacteria</taxon>
        <taxon>SAR86 cluster</taxon>
    </lineage>
</organism>
<dbReference type="Proteomes" id="UP000218767">
    <property type="component" value="Unassembled WGS sequence"/>
</dbReference>
<dbReference type="Gene3D" id="2.60.20.10">
    <property type="entry name" value="Crystallins"/>
    <property type="match status" value="2"/>
</dbReference>
<evidence type="ECO:0000259" key="3">
    <source>
        <dbReference type="PROSITE" id="PS50915"/>
    </source>
</evidence>
<dbReference type="PROSITE" id="PS50915">
    <property type="entry name" value="CRYSTALLIN_BETA_GAMMA"/>
    <property type="match status" value="1"/>
</dbReference>
<comment type="caution">
    <text evidence="4">The sequence shown here is derived from an EMBL/GenBank/DDBJ whole genome shotgun (WGS) entry which is preliminary data.</text>
</comment>
<dbReference type="AlphaFoldDB" id="A0A2A4X6E7"/>
<name>A0A2A4X6E7_9GAMM</name>
<keyword evidence="2" id="KW-0677">Repeat</keyword>
<dbReference type="InterPro" id="IPR011024">
    <property type="entry name" value="G_crystallin-like"/>
</dbReference>
<evidence type="ECO:0000256" key="2">
    <source>
        <dbReference type="ARBA" id="ARBA00022737"/>
    </source>
</evidence>
<evidence type="ECO:0000313" key="5">
    <source>
        <dbReference type="Proteomes" id="UP000218767"/>
    </source>
</evidence>